<dbReference type="PANTHER" id="PTHR19432:SF35">
    <property type="entry name" value="SOLUTE CARRIER FAMILY 45 MEMBER 3 ISOFORM X1"/>
    <property type="match status" value="1"/>
</dbReference>
<protein>
    <submittedName>
        <fullName evidence="8">Uncharacterized protein</fullName>
    </submittedName>
</protein>
<dbReference type="GeneID" id="8102185"/>
<dbReference type="GO" id="GO:0005886">
    <property type="term" value="C:plasma membrane"/>
    <property type="evidence" value="ECO:0007669"/>
    <property type="project" value="TreeGrafter"/>
</dbReference>
<comment type="subcellular location">
    <subcellularLocation>
        <location evidence="1">Membrane</location>
        <topology evidence="1">Multi-pass membrane protein</topology>
    </subcellularLocation>
</comment>
<dbReference type="RefSeq" id="XP_002481033.1">
    <property type="nucleotide sequence ID" value="XM_002480988.1"/>
</dbReference>
<accession>B8M8T6</accession>
<feature type="signal peptide" evidence="7">
    <location>
        <begin position="1"/>
        <end position="17"/>
    </location>
</feature>
<dbReference type="InParanoid" id="B8M8T6"/>
<feature type="chain" id="PRO_5002874921" evidence="7">
    <location>
        <begin position="18"/>
        <end position="245"/>
    </location>
</feature>
<sequence>MLGTLLLIASLISLAFLDRIISVPQLSSSHTIDLTLSTVFLTFAIFISVQAVQVGLRALITDRGTPTEQAECNAWAGRHTNFASVLGTAPAAMIYTNDGTNGIGRRAAFASSTTFVVHSATGTMILFATVGIIWALNCRIPYSLLGDELYESSPLAERQGLVHGVHNIMICLPQILVTTLMATTWLIAEAERDFGGVGWFFRLAGLSAFVALYFTTKVREQDHYDAVGLPEAYILDEISLSADLH</sequence>
<keyword evidence="9" id="KW-1185">Reference proteome</keyword>
<evidence type="ECO:0000256" key="2">
    <source>
        <dbReference type="ARBA" id="ARBA00022448"/>
    </source>
</evidence>
<dbReference type="AlphaFoldDB" id="B8M8T6"/>
<feature type="transmembrane region" description="Helical" evidence="6">
    <location>
        <begin position="199"/>
        <end position="216"/>
    </location>
</feature>
<keyword evidence="7" id="KW-0732">Signal</keyword>
<dbReference type="GO" id="GO:0008506">
    <property type="term" value="F:sucrose:proton symporter activity"/>
    <property type="evidence" value="ECO:0007669"/>
    <property type="project" value="TreeGrafter"/>
</dbReference>
<feature type="transmembrane region" description="Helical" evidence="6">
    <location>
        <begin position="165"/>
        <end position="187"/>
    </location>
</feature>
<organism evidence="8 9">
    <name type="scientific">Talaromyces stipitatus (strain ATCC 10500 / CBS 375.48 / QM 6759 / NRRL 1006)</name>
    <name type="common">Penicillium stipitatum</name>
    <dbReference type="NCBI Taxonomy" id="441959"/>
    <lineage>
        <taxon>Eukaryota</taxon>
        <taxon>Fungi</taxon>
        <taxon>Dikarya</taxon>
        <taxon>Ascomycota</taxon>
        <taxon>Pezizomycotina</taxon>
        <taxon>Eurotiomycetes</taxon>
        <taxon>Eurotiomycetidae</taxon>
        <taxon>Eurotiales</taxon>
        <taxon>Trichocomaceae</taxon>
        <taxon>Talaromyces</taxon>
        <taxon>Talaromyces sect. Talaromyces</taxon>
    </lineage>
</organism>
<feature type="transmembrane region" description="Helical" evidence="6">
    <location>
        <begin position="39"/>
        <end position="60"/>
    </location>
</feature>
<dbReference type="VEuPathDB" id="FungiDB:TSTA_038100"/>
<dbReference type="PhylomeDB" id="B8M8T6"/>
<keyword evidence="5 6" id="KW-0472">Membrane</keyword>
<dbReference type="OrthoDB" id="4540540at2759"/>
<proteinExistence type="predicted"/>
<evidence type="ECO:0000256" key="3">
    <source>
        <dbReference type="ARBA" id="ARBA00022692"/>
    </source>
</evidence>
<keyword evidence="4 6" id="KW-1133">Transmembrane helix</keyword>
<evidence type="ECO:0000256" key="6">
    <source>
        <dbReference type="SAM" id="Phobius"/>
    </source>
</evidence>
<evidence type="ECO:0000256" key="4">
    <source>
        <dbReference type="ARBA" id="ARBA00022989"/>
    </source>
</evidence>
<evidence type="ECO:0000256" key="5">
    <source>
        <dbReference type="ARBA" id="ARBA00023136"/>
    </source>
</evidence>
<dbReference type="HOGENOM" id="CLU_1134203_0_0_1"/>
<name>B8M8T6_TALSN</name>
<evidence type="ECO:0000256" key="7">
    <source>
        <dbReference type="SAM" id="SignalP"/>
    </source>
</evidence>
<dbReference type="Proteomes" id="UP000001745">
    <property type="component" value="Unassembled WGS sequence"/>
</dbReference>
<feature type="transmembrane region" description="Helical" evidence="6">
    <location>
        <begin position="115"/>
        <end position="136"/>
    </location>
</feature>
<evidence type="ECO:0000313" key="9">
    <source>
        <dbReference type="Proteomes" id="UP000001745"/>
    </source>
</evidence>
<reference evidence="9" key="1">
    <citation type="journal article" date="2015" name="Genome Announc.">
        <title>Genome sequence of the AIDS-associated pathogen Penicillium marneffei (ATCC18224) and its near taxonomic relative Talaromyces stipitatus (ATCC10500).</title>
        <authorList>
            <person name="Nierman W.C."/>
            <person name="Fedorova-Abrams N.D."/>
            <person name="Andrianopoulos A."/>
        </authorList>
    </citation>
    <scope>NUCLEOTIDE SEQUENCE [LARGE SCALE GENOMIC DNA]</scope>
    <source>
        <strain evidence="9">ATCC 10500 / CBS 375.48 / QM 6759 / NRRL 1006</strain>
    </source>
</reference>
<dbReference type="PANTHER" id="PTHR19432">
    <property type="entry name" value="SUGAR TRANSPORTER"/>
    <property type="match status" value="1"/>
</dbReference>
<dbReference type="EMBL" id="EQ962654">
    <property type="protein sequence ID" value="EED20599.1"/>
    <property type="molecule type" value="Genomic_DNA"/>
</dbReference>
<keyword evidence="2" id="KW-0813">Transport</keyword>
<evidence type="ECO:0000313" key="8">
    <source>
        <dbReference type="EMBL" id="EED20599.1"/>
    </source>
</evidence>
<evidence type="ECO:0000256" key="1">
    <source>
        <dbReference type="ARBA" id="ARBA00004141"/>
    </source>
</evidence>
<keyword evidence="3 6" id="KW-0812">Transmembrane</keyword>
<gene>
    <name evidence="8" type="ORF">TSTA_038100</name>
</gene>